<comment type="caution">
    <text evidence="7">The sequence shown here is derived from an EMBL/GenBank/DDBJ whole genome shotgun (WGS) entry which is preliminary data.</text>
</comment>
<dbReference type="EMBL" id="NWUF01000024">
    <property type="protein sequence ID" value="PCE40662.1"/>
    <property type="molecule type" value="Genomic_DNA"/>
</dbReference>
<dbReference type="SUPFAM" id="SSF52467">
    <property type="entry name" value="DHS-like NAD/FAD-binding domain"/>
    <property type="match status" value="1"/>
</dbReference>
<dbReference type="InterPro" id="IPR000399">
    <property type="entry name" value="TPP-bd_CS"/>
</dbReference>
<dbReference type="AlphaFoldDB" id="A0A2A4FSK6"/>
<keyword evidence="2 3" id="KW-0786">Thiamine pyrophosphate</keyword>
<dbReference type="GO" id="GO:0003984">
    <property type="term" value="F:acetolactate synthase activity"/>
    <property type="evidence" value="ECO:0007669"/>
    <property type="project" value="TreeGrafter"/>
</dbReference>
<dbReference type="Proteomes" id="UP000218934">
    <property type="component" value="Unassembled WGS sequence"/>
</dbReference>
<evidence type="ECO:0000259" key="5">
    <source>
        <dbReference type="Pfam" id="PF02775"/>
    </source>
</evidence>
<dbReference type="InterPro" id="IPR011766">
    <property type="entry name" value="TPP_enzyme_TPP-bd"/>
</dbReference>
<dbReference type="SUPFAM" id="SSF52518">
    <property type="entry name" value="Thiamin diphosphate-binding fold (THDP-binding)"/>
    <property type="match status" value="2"/>
</dbReference>
<feature type="domain" description="Thiamine pyrophosphate enzyme central" evidence="4">
    <location>
        <begin position="200"/>
        <end position="332"/>
    </location>
</feature>
<dbReference type="InterPro" id="IPR029061">
    <property type="entry name" value="THDP-binding"/>
</dbReference>
<dbReference type="GO" id="GO:0000287">
    <property type="term" value="F:magnesium ion binding"/>
    <property type="evidence" value="ECO:0007669"/>
    <property type="project" value="InterPro"/>
</dbReference>
<keyword evidence="8" id="KW-1185">Reference proteome</keyword>
<dbReference type="PROSITE" id="PS00187">
    <property type="entry name" value="TPP_ENZYMES"/>
    <property type="match status" value="1"/>
</dbReference>
<dbReference type="RefSeq" id="WP_096367676.1">
    <property type="nucleotide sequence ID" value="NZ_CP023449.1"/>
</dbReference>
<dbReference type="InterPro" id="IPR029035">
    <property type="entry name" value="DHS-like_NAD/FAD-binding_dom"/>
</dbReference>
<dbReference type="NCBIfam" id="NF006052">
    <property type="entry name" value="PRK08199.1"/>
    <property type="match status" value="1"/>
</dbReference>
<organism evidence="7 8">
    <name type="scientific">Rhizorhabdus dicambivorans</name>
    <dbReference type="NCBI Taxonomy" id="1850238"/>
    <lineage>
        <taxon>Bacteria</taxon>
        <taxon>Pseudomonadati</taxon>
        <taxon>Pseudomonadota</taxon>
        <taxon>Alphaproteobacteria</taxon>
        <taxon>Sphingomonadales</taxon>
        <taxon>Sphingomonadaceae</taxon>
        <taxon>Rhizorhabdus</taxon>
    </lineage>
</organism>
<dbReference type="GO" id="GO:0009097">
    <property type="term" value="P:isoleucine biosynthetic process"/>
    <property type="evidence" value="ECO:0007669"/>
    <property type="project" value="TreeGrafter"/>
</dbReference>
<evidence type="ECO:0000256" key="1">
    <source>
        <dbReference type="ARBA" id="ARBA00007812"/>
    </source>
</evidence>
<evidence type="ECO:0000259" key="4">
    <source>
        <dbReference type="Pfam" id="PF00205"/>
    </source>
</evidence>
<name>A0A2A4FSK6_9SPHN</name>
<accession>A0A2A4FSK6</accession>
<evidence type="ECO:0000259" key="6">
    <source>
        <dbReference type="Pfam" id="PF02776"/>
    </source>
</evidence>
<dbReference type="GO" id="GO:0030976">
    <property type="term" value="F:thiamine pyrophosphate binding"/>
    <property type="evidence" value="ECO:0007669"/>
    <property type="project" value="InterPro"/>
</dbReference>
<dbReference type="Gene3D" id="3.40.50.1220">
    <property type="entry name" value="TPP-binding domain"/>
    <property type="match status" value="1"/>
</dbReference>
<dbReference type="FunFam" id="3.40.50.970:FF:000007">
    <property type="entry name" value="Acetolactate synthase"/>
    <property type="match status" value="1"/>
</dbReference>
<feature type="domain" description="Thiamine pyrophosphate enzyme TPP-binding" evidence="5">
    <location>
        <begin position="391"/>
        <end position="537"/>
    </location>
</feature>
<dbReference type="PANTHER" id="PTHR18968">
    <property type="entry name" value="THIAMINE PYROPHOSPHATE ENZYMES"/>
    <property type="match status" value="1"/>
</dbReference>
<protein>
    <submittedName>
        <fullName evidence="7">Thiamine pyrophosphate-binding protein</fullName>
    </submittedName>
</protein>
<proteinExistence type="inferred from homology"/>
<dbReference type="CDD" id="cd07035">
    <property type="entry name" value="TPP_PYR_POX_like"/>
    <property type="match status" value="1"/>
</dbReference>
<dbReference type="CDD" id="cd00568">
    <property type="entry name" value="TPP_enzymes"/>
    <property type="match status" value="1"/>
</dbReference>
<reference evidence="7 8" key="1">
    <citation type="submission" date="2017-09" db="EMBL/GenBank/DDBJ databases">
        <title>The Catabolism of 3,6-Dichlorosalicylic acid is Initiated by the Cytochrome P450 Monooxygenase DsmABC in Rhizorhabdus dicambivorans Ndbn-20.</title>
        <authorList>
            <person name="Na L."/>
        </authorList>
    </citation>
    <scope>NUCLEOTIDE SEQUENCE [LARGE SCALE GENOMIC DNA]</scope>
    <source>
        <strain evidence="7 8">Ndbn-20m</strain>
    </source>
</reference>
<dbReference type="GO" id="GO:0005948">
    <property type="term" value="C:acetolactate synthase complex"/>
    <property type="evidence" value="ECO:0007669"/>
    <property type="project" value="TreeGrafter"/>
</dbReference>
<dbReference type="GO" id="GO:0009099">
    <property type="term" value="P:L-valine biosynthetic process"/>
    <property type="evidence" value="ECO:0007669"/>
    <property type="project" value="TreeGrafter"/>
</dbReference>
<dbReference type="InterPro" id="IPR012000">
    <property type="entry name" value="Thiamin_PyroP_enz_cen_dom"/>
</dbReference>
<dbReference type="Pfam" id="PF02775">
    <property type="entry name" value="TPP_enzyme_C"/>
    <property type="match status" value="1"/>
</dbReference>
<evidence type="ECO:0000256" key="3">
    <source>
        <dbReference type="RuleBase" id="RU362132"/>
    </source>
</evidence>
<dbReference type="InterPro" id="IPR012001">
    <property type="entry name" value="Thiamin_PyroP_enz_TPP-bd_dom"/>
</dbReference>
<dbReference type="OrthoDB" id="4494979at2"/>
<dbReference type="GO" id="GO:0050660">
    <property type="term" value="F:flavin adenine dinucleotide binding"/>
    <property type="evidence" value="ECO:0007669"/>
    <property type="project" value="TreeGrafter"/>
</dbReference>
<dbReference type="PANTHER" id="PTHR18968:SF120">
    <property type="entry name" value="ACETOLACTATE SYNTHASE LARGE SUBUNIT"/>
    <property type="match status" value="1"/>
</dbReference>
<dbReference type="KEGG" id="rdi:CMV14_04995"/>
<dbReference type="Pfam" id="PF00205">
    <property type="entry name" value="TPP_enzyme_M"/>
    <property type="match status" value="1"/>
</dbReference>
<feature type="domain" description="Thiamine pyrophosphate enzyme N-terminal TPP-binding" evidence="6">
    <location>
        <begin position="11"/>
        <end position="127"/>
    </location>
</feature>
<evidence type="ECO:0000313" key="8">
    <source>
        <dbReference type="Proteomes" id="UP000218934"/>
    </source>
</evidence>
<dbReference type="InterPro" id="IPR045229">
    <property type="entry name" value="TPP_enz"/>
</dbReference>
<evidence type="ECO:0000256" key="2">
    <source>
        <dbReference type="ARBA" id="ARBA00023052"/>
    </source>
</evidence>
<dbReference type="Pfam" id="PF02776">
    <property type="entry name" value="TPP_enzyme_N"/>
    <property type="match status" value="1"/>
</dbReference>
<evidence type="ECO:0000313" key="7">
    <source>
        <dbReference type="EMBL" id="PCE40662.1"/>
    </source>
</evidence>
<comment type="similarity">
    <text evidence="1 3">Belongs to the TPP enzyme family.</text>
</comment>
<sequence length="558" mass="59669">MHDMTRTSPATVASRLAEALVAQGVDHVFCVPGESYLAVLDALYDLRREIRLITCRNEIAAANMAEAYGKLTGRPGICMVTRGPGASHAAVGVHTAEQDSTPMILFVGQIERGHRGRGAFQEVDYRQMFGSIAKWTAELEEADRVDEIVRRAFSTALNGRRGPVVLSLPEDVLTEPAVGTALPWRAGPVRSGLEPGVLAAIGDRLRAASKPLLILGGSGWSREAAGRLADWAEGMDLPIALSFRRKDLIDNRRPCYIGDFGLGINPRLVARLAEADLVIALGARLGDNPTGGYSFLDPAVTAERLVHIHPDPEELGRVWPAAIAAVADPDAAAIGLASLDGDRRWTAWRAEARADWEAFTQPVPTAGPVNLSELFGEMRAALPDDAIVTNGAGNYAAWLHRFFPCHGFGTQLAPTSGAMGYGFPAAIAAKSIHPSREVVSVAGDGCFMMVAQELATVVQHDIPMIVVLIDNGSYGTIRMHQERNFPGRTVATDLVNPDFGALARSFGIASWRVEKTADFGPAFAEARASGRPALIHVLTSINDIAPGRRIETTAASTI</sequence>
<dbReference type="Gene3D" id="3.40.50.970">
    <property type="match status" value="2"/>
</dbReference>
<gene>
    <name evidence="7" type="ORF">COO09_18895</name>
</gene>